<dbReference type="RefSeq" id="WP_379780243.1">
    <property type="nucleotide sequence ID" value="NZ_JBHSMU010000004.1"/>
</dbReference>
<keyword evidence="3" id="KW-1185">Reference proteome</keyword>
<dbReference type="InterPro" id="IPR017961">
    <property type="entry name" value="DNA_pol_Y-fam_little_finger"/>
</dbReference>
<organism evidence="2 3">
    <name type="scientific">Massilia niabensis</name>
    <dbReference type="NCBI Taxonomy" id="544910"/>
    <lineage>
        <taxon>Bacteria</taxon>
        <taxon>Pseudomonadati</taxon>
        <taxon>Pseudomonadota</taxon>
        <taxon>Betaproteobacteria</taxon>
        <taxon>Burkholderiales</taxon>
        <taxon>Oxalobacteraceae</taxon>
        <taxon>Telluria group</taxon>
        <taxon>Massilia</taxon>
    </lineage>
</organism>
<comment type="caution">
    <text evidence="2">The sequence shown here is derived from an EMBL/GenBank/DDBJ whole genome shotgun (WGS) entry which is preliminary data.</text>
</comment>
<dbReference type="Proteomes" id="UP001596050">
    <property type="component" value="Unassembled WGS sequence"/>
</dbReference>
<evidence type="ECO:0000313" key="3">
    <source>
        <dbReference type="Proteomes" id="UP001596050"/>
    </source>
</evidence>
<sequence length="114" mass="12704">MHRTGRCTAAKAADRVHAQLWSTDLGLAAIGAGSQRLYQPGSRAAEKLREQNRVAGNVLLFAHTSPFRARPQFSRQTTVKLTCLFRDAVLPRQHGYQAVLWWHDPPQDGLLALC</sequence>
<gene>
    <name evidence="2" type="ORF">ACFPN5_03735</name>
</gene>
<feature type="domain" description="DNA polymerase Y-family little finger" evidence="1">
    <location>
        <begin position="41"/>
        <end position="80"/>
    </location>
</feature>
<evidence type="ECO:0000259" key="1">
    <source>
        <dbReference type="Pfam" id="PF11799"/>
    </source>
</evidence>
<dbReference type="EMBL" id="JBHSMU010000004">
    <property type="protein sequence ID" value="MFC5458920.1"/>
    <property type="molecule type" value="Genomic_DNA"/>
</dbReference>
<dbReference type="Pfam" id="PF11799">
    <property type="entry name" value="IMS_C"/>
    <property type="match status" value="1"/>
</dbReference>
<evidence type="ECO:0000313" key="2">
    <source>
        <dbReference type="EMBL" id="MFC5458920.1"/>
    </source>
</evidence>
<name>A0ABW0L0G9_9BURK</name>
<reference evidence="3" key="1">
    <citation type="journal article" date="2019" name="Int. J. Syst. Evol. Microbiol.">
        <title>The Global Catalogue of Microorganisms (GCM) 10K type strain sequencing project: providing services to taxonomists for standard genome sequencing and annotation.</title>
        <authorList>
            <consortium name="The Broad Institute Genomics Platform"/>
            <consortium name="The Broad Institute Genome Sequencing Center for Infectious Disease"/>
            <person name="Wu L."/>
            <person name="Ma J."/>
        </authorList>
    </citation>
    <scope>NUCLEOTIDE SEQUENCE [LARGE SCALE GENOMIC DNA]</scope>
    <source>
        <strain evidence="3">KACC 12649</strain>
    </source>
</reference>
<accession>A0ABW0L0G9</accession>
<proteinExistence type="predicted"/>
<protein>
    <recommendedName>
        <fullName evidence="1">DNA polymerase Y-family little finger domain-containing protein</fullName>
    </recommendedName>
</protein>